<dbReference type="AlphaFoldDB" id="A0A2V4N4I9"/>
<comment type="caution">
    <text evidence="2">The sequence shown here is derived from an EMBL/GenBank/DDBJ whole genome shotgun (WGS) entry which is preliminary data.</text>
</comment>
<accession>A0A2V4N4I9</accession>
<dbReference type="Proteomes" id="UP000248012">
    <property type="component" value="Unassembled WGS sequence"/>
</dbReference>
<organism evidence="2 3">
    <name type="scientific">Litorivita pollutaquae</name>
    <dbReference type="NCBI Taxonomy" id="2200892"/>
    <lineage>
        <taxon>Bacteria</taxon>
        <taxon>Pseudomonadati</taxon>
        <taxon>Pseudomonadota</taxon>
        <taxon>Alphaproteobacteria</taxon>
        <taxon>Rhodobacterales</taxon>
        <taxon>Paracoccaceae</taxon>
        <taxon>Litorivita</taxon>
    </lineage>
</organism>
<proteinExistence type="predicted"/>
<evidence type="ECO:0000313" key="2">
    <source>
        <dbReference type="EMBL" id="PYC48832.1"/>
    </source>
</evidence>
<feature type="region of interest" description="Disordered" evidence="1">
    <location>
        <begin position="1"/>
        <end position="31"/>
    </location>
</feature>
<name>A0A2V4N4I9_9RHOB</name>
<protein>
    <submittedName>
        <fullName evidence="2">Uncharacterized protein</fullName>
    </submittedName>
</protein>
<gene>
    <name evidence="2" type="ORF">DI396_01690</name>
</gene>
<keyword evidence="3" id="KW-1185">Reference proteome</keyword>
<evidence type="ECO:0000256" key="1">
    <source>
        <dbReference type="SAM" id="MobiDB-lite"/>
    </source>
</evidence>
<reference evidence="2 3" key="1">
    <citation type="submission" date="2018-05" db="EMBL/GenBank/DDBJ databases">
        <title>Oceanovita maritima gen. nov., sp. nov., a marine bacterium in the family Rhodobacteraceae isolated from surface seawater of Lundu port Xiamen, China.</title>
        <authorList>
            <person name="Hetharua B.H."/>
            <person name="Min D."/>
            <person name="Liao H."/>
            <person name="Tian Y."/>
        </authorList>
    </citation>
    <scope>NUCLEOTIDE SEQUENCE [LARGE SCALE GENOMIC DNA]</scope>
    <source>
        <strain evidence="2 3">FSX-11</strain>
    </source>
</reference>
<dbReference type="EMBL" id="QFVT01000002">
    <property type="protein sequence ID" value="PYC48832.1"/>
    <property type="molecule type" value="Genomic_DNA"/>
</dbReference>
<evidence type="ECO:0000313" key="3">
    <source>
        <dbReference type="Proteomes" id="UP000248012"/>
    </source>
</evidence>
<sequence>MEPAPQEAAPRGIAAEARRREQSNQITPGKHRAALRANVVRPWRRSNNNVTAICNHVQSDAAPAGGNVPSAADPRRGRRQALLKPAPVHLVPIARAWPCMQ</sequence>